<comment type="caution">
    <text evidence="3">The sequence shown here is derived from an EMBL/GenBank/DDBJ whole genome shotgun (WGS) entry which is preliminary data.</text>
</comment>
<dbReference type="GO" id="GO:0009279">
    <property type="term" value="C:cell outer membrane"/>
    <property type="evidence" value="ECO:0007669"/>
    <property type="project" value="InterPro"/>
</dbReference>
<dbReference type="PANTHER" id="PTHR31284">
    <property type="entry name" value="ACID PHOSPHATASE-LIKE PROTEIN"/>
    <property type="match status" value="1"/>
</dbReference>
<keyword evidence="4" id="KW-1185">Reference proteome</keyword>
<dbReference type="InterPro" id="IPR023214">
    <property type="entry name" value="HAD_sf"/>
</dbReference>
<accession>A0A6M1SYU2</accession>
<dbReference type="InterPro" id="IPR036412">
    <property type="entry name" value="HAD-like_sf"/>
</dbReference>
<evidence type="ECO:0000256" key="2">
    <source>
        <dbReference type="SAM" id="SignalP"/>
    </source>
</evidence>
<dbReference type="RefSeq" id="WP_165269407.1">
    <property type="nucleotide sequence ID" value="NZ_JAALLS010000015.1"/>
</dbReference>
<organism evidence="3 4">
    <name type="scientific">Fodinibius halophilus</name>
    <dbReference type="NCBI Taxonomy" id="1736908"/>
    <lineage>
        <taxon>Bacteria</taxon>
        <taxon>Pseudomonadati</taxon>
        <taxon>Balneolota</taxon>
        <taxon>Balneolia</taxon>
        <taxon>Balneolales</taxon>
        <taxon>Balneolaceae</taxon>
        <taxon>Fodinibius</taxon>
    </lineage>
</organism>
<feature type="chain" id="PRO_5027023953" evidence="2">
    <location>
        <begin position="24"/>
        <end position="285"/>
    </location>
</feature>
<dbReference type="Gene3D" id="3.40.50.1000">
    <property type="entry name" value="HAD superfamily/HAD-like"/>
    <property type="match status" value="1"/>
</dbReference>
<dbReference type="NCBIfam" id="TIGR01533">
    <property type="entry name" value="lipo_e_P4"/>
    <property type="match status" value="1"/>
</dbReference>
<feature type="signal peptide" evidence="2">
    <location>
        <begin position="1"/>
        <end position="23"/>
    </location>
</feature>
<dbReference type="AlphaFoldDB" id="A0A6M1SYU2"/>
<dbReference type="PANTHER" id="PTHR31284:SF10">
    <property type="entry name" value="ACID PHOSPHATASE-LIKE PROTEIN"/>
    <property type="match status" value="1"/>
</dbReference>
<dbReference type="Pfam" id="PF03767">
    <property type="entry name" value="Acid_phosphat_B"/>
    <property type="match status" value="1"/>
</dbReference>
<name>A0A6M1SYU2_9BACT</name>
<evidence type="ECO:0000256" key="1">
    <source>
        <dbReference type="ARBA" id="ARBA00022729"/>
    </source>
</evidence>
<keyword evidence="1 2" id="KW-0732">Signal</keyword>
<proteinExistence type="predicted"/>
<gene>
    <name evidence="3" type="ORF">G3569_11905</name>
</gene>
<dbReference type="EMBL" id="JAALLS010000015">
    <property type="protein sequence ID" value="NGP89058.1"/>
    <property type="molecule type" value="Genomic_DNA"/>
</dbReference>
<protein>
    <submittedName>
        <fullName evidence="3">5'-nucleotidase, lipoprotein e(P4) family</fullName>
    </submittedName>
</protein>
<dbReference type="InterPro" id="IPR005519">
    <property type="entry name" value="Acid_phosphat_B-like"/>
</dbReference>
<dbReference type="PIRSF" id="PIRSF019271">
    <property type="entry name" value="Acid_Ptase_C"/>
    <property type="match status" value="1"/>
</dbReference>
<evidence type="ECO:0000313" key="4">
    <source>
        <dbReference type="Proteomes" id="UP000479132"/>
    </source>
</evidence>
<reference evidence="3 4" key="1">
    <citation type="submission" date="2020-02" db="EMBL/GenBank/DDBJ databases">
        <title>Aliifodinibius halophilus 2W32, complete genome.</title>
        <authorList>
            <person name="Li Y."/>
            <person name="Wu S."/>
        </authorList>
    </citation>
    <scope>NUCLEOTIDE SEQUENCE [LARGE SCALE GENOMIC DNA]</scope>
    <source>
        <strain evidence="3 4">2W32</strain>
    </source>
</reference>
<dbReference type="InterPro" id="IPR006423">
    <property type="entry name" value="Lipo_e_P4"/>
</dbReference>
<sequence length="285" mass="32251">MMIFSKSSFLPALFVAFISAVIAGCSSSATVLDHPATNSTLWMQNAAEYHALTTSVYKTAGANLALAVEDSYWSAYAGDKKDEYQSKPPAIILDVDETVLNNAPFQARMVKQNSDFNITDWNQWVMEAQATAIPGALTFTKRASQKGIAIYYLTNREAKVEEGTRKNLRKLGFPLSEDEDRILSKNERQNWTSAKTERRSYVAQKHRILMLFGDDLNDFISAKNISQQERTELVTKHLEKWGKKWFILPNPAYGSWESALYGFDNSLTPNQINKAKKEQLETKQK</sequence>
<dbReference type="SUPFAM" id="SSF56784">
    <property type="entry name" value="HAD-like"/>
    <property type="match status" value="1"/>
</dbReference>
<dbReference type="SFLD" id="SFLDS00003">
    <property type="entry name" value="Haloacid_Dehalogenase"/>
    <property type="match status" value="1"/>
</dbReference>
<keyword evidence="3" id="KW-0449">Lipoprotein</keyword>
<dbReference type="SFLD" id="SFLDG01125">
    <property type="entry name" value="C1.1:_Acid_Phosphatase_Like"/>
    <property type="match status" value="1"/>
</dbReference>
<dbReference type="Proteomes" id="UP000479132">
    <property type="component" value="Unassembled WGS sequence"/>
</dbReference>
<evidence type="ECO:0000313" key="3">
    <source>
        <dbReference type="EMBL" id="NGP89058.1"/>
    </source>
</evidence>
<dbReference type="PROSITE" id="PS51257">
    <property type="entry name" value="PROKAR_LIPOPROTEIN"/>
    <property type="match status" value="1"/>
</dbReference>